<proteinExistence type="predicted"/>
<name>A0ABT1W1V9_9PROT</name>
<evidence type="ECO:0000256" key="1">
    <source>
        <dbReference type="SAM" id="Phobius"/>
    </source>
</evidence>
<evidence type="ECO:0000313" key="2">
    <source>
        <dbReference type="EMBL" id="MCQ8276854.1"/>
    </source>
</evidence>
<keyword evidence="1" id="KW-0812">Transmembrane</keyword>
<keyword evidence="1" id="KW-1133">Transmembrane helix</keyword>
<reference evidence="2 3" key="1">
    <citation type="submission" date="2022-06" db="EMBL/GenBank/DDBJ databases">
        <title>Endosaccharibacter gen. nov., sp. nov., endophytic bacteria isolated from sugarcane.</title>
        <authorList>
            <person name="Pitiwittayakul N."/>
            <person name="Yukphan P."/>
            <person name="Charoenyingcharoen P."/>
            <person name="Tanasupawat S."/>
        </authorList>
    </citation>
    <scope>NUCLEOTIDE SEQUENCE [LARGE SCALE GENOMIC DNA]</scope>
    <source>
        <strain evidence="2 3">KSS8</strain>
    </source>
</reference>
<dbReference type="RefSeq" id="WP_422862303.1">
    <property type="nucleotide sequence ID" value="NZ_JAMSKV010000001.1"/>
</dbReference>
<feature type="transmembrane region" description="Helical" evidence="1">
    <location>
        <begin position="21"/>
        <end position="43"/>
    </location>
</feature>
<dbReference type="EMBL" id="JAMSKV010000001">
    <property type="protein sequence ID" value="MCQ8276854.1"/>
    <property type="molecule type" value="Genomic_DNA"/>
</dbReference>
<dbReference type="Proteomes" id="UP001524587">
    <property type="component" value="Unassembled WGS sequence"/>
</dbReference>
<feature type="transmembrane region" description="Helical" evidence="1">
    <location>
        <begin position="135"/>
        <end position="151"/>
    </location>
</feature>
<keyword evidence="1" id="KW-0472">Membrane</keyword>
<evidence type="ECO:0000313" key="3">
    <source>
        <dbReference type="Proteomes" id="UP001524587"/>
    </source>
</evidence>
<accession>A0ABT1W1V9</accession>
<feature type="transmembrane region" description="Helical" evidence="1">
    <location>
        <begin position="55"/>
        <end position="72"/>
    </location>
</feature>
<feature type="transmembrane region" description="Helical" evidence="1">
    <location>
        <begin position="103"/>
        <end position="123"/>
    </location>
</feature>
<sequence>MPDNQASEDDRLLRAIRRRRMAGGPVISVPILAGWWLLSGWIARRYAVQPELVQFSTMLAFLVLGILAPRWLEVPWFRDPRETPRIRWLIQEGSDRYERLSRLLLSVGLGGLLLVQCVSLVNLAHPTHELSDGDGVGWAVFIALLGVRWRPSDLGDEGAQLRYLIAAHRAFLVTVILCLAAVVADSFHAGLLRPAISAALLAGALTLQLSLMISERRTAPDAD</sequence>
<comment type="caution">
    <text evidence="2">The sequence shown here is derived from an EMBL/GenBank/DDBJ whole genome shotgun (WGS) entry which is preliminary data.</text>
</comment>
<keyword evidence="3" id="KW-1185">Reference proteome</keyword>
<protein>
    <submittedName>
        <fullName evidence="2">Uncharacterized protein</fullName>
    </submittedName>
</protein>
<feature type="transmembrane region" description="Helical" evidence="1">
    <location>
        <begin position="195"/>
        <end position="213"/>
    </location>
</feature>
<gene>
    <name evidence="2" type="ORF">NFI95_00115</name>
</gene>
<organism evidence="2 3">
    <name type="scientific">Endosaccharibacter trunci</name>
    <dbReference type="NCBI Taxonomy" id="2812733"/>
    <lineage>
        <taxon>Bacteria</taxon>
        <taxon>Pseudomonadati</taxon>
        <taxon>Pseudomonadota</taxon>
        <taxon>Alphaproteobacteria</taxon>
        <taxon>Acetobacterales</taxon>
        <taxon>Acetobacteraceae</taxon>
        <taxon>Endosaccharibacter</taxon>
    </lineage>
</organism>
<feature type="transmembrane region" description="Helical" evidence="1">
    <location>
        <begin position="163"/>
        <end position="183"/>
    </location>
</feature>